<organism evidence="3">
    <name type="scientific">uncultured bacterium</name>
    <name type="common">gcode 4</name>
    <dbReference type="NCBI Taxonomy" id="1234023"/>
    <lineage>
        <taxon>Bacteria</taxon>
        <taxon>environmental samples</taxon>
    </lineage>
</organism>
<evidence type="ECO:0000256" key="2">
    <source>
        <dbReference type="ARBA" id="ARBA00022679"/>
    </source>
</evidence>
<proteinExistence type="predicted"/>
<evidence type="ECO:0000256" key="1">
    <source>
        <dbReference type="ARBA" id="ARBA00022676"/>
    </source>
</evidence>
<accession>K1YNA7</accession>
<dbReference type="Gene3D" id="3.40.50.2000">
    <property type="entry name" value="Glycogen Phosphorylase B"/>
    <property type="match status" value="2"/>
</dbReference>
<name>K1YNA7_9BACT</name>
<reference evidence="3" key="1">
    <citation type="journal article" date="2012" name="Science">
        <title>Fermentation, hydrogen, and sulfur metabolism in multiple uncultivated bacterial phyla.</title>
        <authorList>
            <person name="Wrighton K.C."/>
            <person name="Thomas B.C."/>
            <person name="Sharon I."/>
            <person name="Miller C.S."/>
            <person name="Castelle C.J."/>
            <person name="VerBerkmoes N.C."/>
            <person name="Wilkins M.J."/>
            <person name="Hettich R.L."/>
            <person name="Lipton M.S."/>
            <person name="Williams K.H."/>
            <person name="Long P.E."/>
            <person name="Banfield J.F."/>
        </authorList>
    </citation>
    <scope>NUCLEOTIDE SEQUENCE [LARGE SCALE GENOMIC DNA]</scope>
</reference>
<dbReference type="PANTHER" id="PTHR30160">
    <property type="entry name" value="TETRAACYLDISACCHARIDE 4'-KINASE-RELATED"/>
    <property type="match status" value="1"/>
</dbReference>
<protein>
    <submittedName>
        <fullName evidence="3">Uncharacterized protein</fullName>
    </submittedName>
</protein>
<dbReference type="CDD" id="cd03789">
    <property type="entry name" value="GT9_LPS_heptosyltransferase"/>
    <property type="match status" value="1"/>
</dbReference>
<dbReference type="Pfam" id="PF01075">
    <property type="entry name" value="Glyco_transf_9"/>
    <property type="match status" value="1"/>
</dbReference>
<keyword evidence="1" id="KW-0328">Glycosyltransferase</keyword>
<comment type="caution">
    <text evidence="3">The sequence shown here is derived from an EMBL/GenBank/DDBJ whole genome shotgun (WGS) entry which is preliminary data.</text>
</comment>
<evidence type="ECO:0000313" key="3">
    <source>
        <dbReference type="EMBL" id="EKD44455.1"/>
    </source>
</evidence>
<dbReference type="InterPro" id="IPR051199">
    <property type="entry name" value="LPS_LOS_Heptosyltrfase"/>
</dbReference>
<dbReference type="AlphaFoldDB" id="K1YNA7"/>
<dbReference type="InterPro" id="IPR002201">
    <property type="entry name" value="Glyco_trans_9"/>
</dbReference>
<dbReference type="EMBL" id="AMFJ01028860">
    <property type="protein sequence ID" value="EKD44455.1"/>
    <property type="molecule type" value="Genomic_DNA"/>
</dbReference>
<sequence length="368" mass="45090">MQKILLFKLGAIGDVLMTTPFVRQLRRGLWEENDITYMVGKRSSEVLVWNPNIDEIIMFDEDIFSKRDIWRWMRLIFRLRKLAKEYETIVVFDKHWILSLTAFLGWFGRRIWFDRMGKEGRLLTDELYYDASKREVEYYLDLLQSFWIKADYNDQKYNIFWWIIDKLNNNEELDLKEKELVSNFLKKKEEIDNFINDLKKKWKKIIWISTGWGNIVTNQIHKNKDCRWWNINNWIALSENLLKSGYQVILLWSKTDRNLDIKNISFHNFLWKNWIIETIYLITKLGLVIWQESWFGHFVWCTNTSLILLAWPTNPQRFFPYNQTWKYIWKEKKECYDCYGSYKNCKWDEIDKITVDEILEYITKQDLS</sequence>
<dbReference type="GO" id="GO:0005829">
    <property type="term" value="C:cytosol"/>
    <property type="evidence" value="ECO:0007669"/>
    <property type="project" value="TreeGrafter"/>
</dbReference>
<gene>
    <name evidence="3" type="ORF">ACD_71C00129G0003</name>
</gene>
<keyword evidence="2" id="KW-0808">Transferase</keyword>
<dbReference type="SUPFAM" id="SSF53756">
    <property type="entry name" value="UDP-Glycosyltransferase/glycogen phosphorylase"/>
    <property type="match status" value="1"/>
</dbReference>
<dbReference type="GO" id="GO:0009244">
    <property type="term" value="P:lipopolysaccharide core region biosynthetic process"/>
    <property type="evidence" value="ECO:0007669"/>
    <property type="project" value="TreeGrafter"/>
</dbReference>
<dbReference type="PANTHER" id="PTHR30160:SF7">
    <property type="entry name" value="ADP-HEPTOSE--LPS HEPTOSYLTRANSFERASE 2"/>
    <property type="match status" value="1"/>
</dbReference>
<dbReference type="GO" id="GO:0008713">
    <property type="term" value="F:ADP-heptose-lipopolysaccharide heptosyltransferase activity"/>
    <property type="evidence" value="ECO:0007669"/>
    <property type="project" value="TreeGrafter"/>
</dbReference>